<accession>A0A5J4FWM3</accession>
<reference evidence="2 3" key="1">
    <citation type="submission" date="2019-08" db="EMBL/GenBank/DDBJ databases">
        <title>Ulvibacter marinistellae sp. nov., isolated from a starfish, Patiria pectinifera.</title>
        <authorList>
            <person name="Kawano K."/>
            <person name="Ushijima N."/>
            <person name="Kihara M."/>
            <person name="Itoh H."/>
        </authorList>
    </citation>
    <scope>NUCLEOTIDE SEQUENCE [LARGE SCALE GENOMIC DNA]</scope>
    <source>
        <strain evidence="2 3">KK4</strain>
    </source>
</reference>
<dbReference type="Proteomes" id="UP000326994">
    <property type="component" value="Unassembled WGS sequence"/>
</dbReference>
<name>A0A5J4FWM3_9FLAO</name>
<sequence>MITFSNTQRSKQSEIMDNFDLQGKEMETLLTDLKKVNSLLGGTNITIDGIKKLLKSHNISKPIIIADIGCGDGELLRKCANYLRKLDYNFSLIGIDANPFILKEAQKRSIDYPEISYQTLNIFSEEIKTLNIDISLCTLFLHHFSNEKITQILKLLNKQSKIGIVVNDLQRSKIAFKLFKAFSAIFIKTKIAKHDGLVSVARSFKKEELIELANNIHNQKSFIKWKWAFRYQWILYSNN</sequence>
<dbReference type="InterPro" id="IPR013217">
    <property type="entry name" value="Methyltransf_12"/>
</dbReference>
<keyword evidence="3" id="KW-1185">Reference proteome</keyword>
<dbReference type="AlphaFoldDB" id="A0A5J4FWM3"/>
<feature type="domain" description="Methyltransferase type 12" evidence="1">
    <location>
        <begin position="67"/>
        <end position="155"/>
    </location>
</feature>
<evidence type="ECO:0000259" key="1">
    <source>
        <dbReference type="Pfam" id="PF08242"/>
    </source>
</evidence>
<protein>
    <recommendedName>
        <fullName evidence="1">Methyltransferase type 12 domain-containing protein</fullName>
    </recommendedName>
</protein>
<gene>
    <name evidence="2" type="ORF">ULMS_19110</name>
</gene>
<dbReference type="InterPro" id="IPR029063">
    <property type="entry name" value="SAM-dependent_MTases_sf"/>
</dbReference>
<dbReference type="Gene3D" id="3.40.50.150">
    <property type="entry name" value="Vaccinia Virus protein VP39"/>
    <property type="match status" value="1"/>
</dbReference>
<evidence type="ECO:0000313" key="3">
    <source>
        <dbReference type="Proteomes" id="UP000326994"/>
    </source>
</evidence>
<dbReference type="OrthoDB" id="9800454at2"/>
<dbReference type="EMBL" id="BKCF01000003">
    <property type="protein sequence ID" value="GEQ86403.1"/>
    <property type="molecule type" value="Genomic_DNA"/>
</dbReference>
<organism evidence="2 3">
    <name type="scientific">Patiriisocius marinistellae</name>
    <dbReference type="NCBI Taxonomy" id="2494560"/>
    <lineage>
        <taxon>Bacteria</taxon>
        <taxon>Pseudomonadati</taxon>
        <taxon>Bacteroidota</taxon>
        <taxon>Flavobacteriia</taxon>
        <taxon>Flavobacteriales</taxon>
        <taxon>Flavobacteriaceae</taxon>
        <taxon>Patiriisocius</taxon>
    </lineage>
</organism>
<proteinExistence type="predicted"/>
<evidence type="ECO:0000313" key="2">
    <source>
        <dbReference type="EMBL" id="GEQ86403.1"/>
    </source>
</evidence>
<dbReference type="Pfam" id="PF08242">
    <property type="entry name" value="Methyltransf_12"/>
    <property type="match status" value="1"/>
</dbReference>
<dbReference type="RefSeq" id="WP_151894327.1">
    <property type="nucleotide sequence ID" value="NZ_BKCF01000003.1"/>
</dbReference>
<dbReference type="SUPFAM" id="SSF53335">
    <property type="entry name" value="S-adenosyl-L-methionine-dependent methyltransferases"/>
    <property type="match status" value="1"/>
</dbReference>
<comment type="caution">
    <text evidence="2">The sequence shown here is derived from an EMBL/GenBank/DDBJ whole genome shotgun (WGS) entry which is preliminary data.</text>
</comment>